<name>A0AAI9UCU1_9PEZI</name>
<accession>A0AAI9UCU1</accession>
<feature type="domain" description="Bacterial alpha-L-rhamnosidase N-terminal" evidence="4">
    <location>
        <begin position="56"/>
        <end position="129"/>
    </location>
</feature>
<dbReference type="SUPFAM" id="SSF49785">
    <property type="entry name" value="Galactose-binding domain-like"/>
    <property type="match status" value="1"/>
</dbReference>
<organism evidence="6 7">
    <name type="scientific">Colletotrichum cuscutae</name>
    <dbReference type="NCBI Taxonomy" id="1209917"/>
    <lineage>
        <taxon>Eukaryota</taxon>
        <taxon>Fungi</taxon>
        <taxon>Dikarya</taxon>
        <taxon>Ascomycota</taxon>
        <taxon>Pezizomycotina</taxon>
        <taxon>Sordariomycetes</taxon>
        <taxon>Hypocreomycetidae</taxon>
        <taxon>Glomerellales</taxon>
        <taxon>Glomerellaceae</taxon>
        <taxon>Colletotrichum</taxon>
        <taxon>Colletotrichum acutatum species complex</taxon>
    </lineage>
</organism>
<dbReference type="SUPFAM" id="SSF48208">
    <property type="entry name" value="Six-hairpin glycosidases"/>
    <property type="match status" value="1"/>
</dbReference>
<dbReference type="InterPro" id="IPR008902">
    <property type="entry name" value="Rhamnosid_concanavalin"/>
</dbReference>
<feature type="domain" description="Alpha-L-rhamnosidase concanavalin-like" evidence="3">
    <location>
        <begin position="216"/>
        <end position="316"/>
    </location>
</feature>
<dbReference type="InterPro" id="IPR008928">
    <property type="entry name" value="6-hairpin_glycosidase_sf"/>
</dbReference>
<dbReference type="InterPro" id="IPR016007">
    <property type="entry name" value="Alpha_rhamnosid"/>
</dbReference>
<comment type="caution">
    <text evidence="6">The sequence shown here is derived from an EMBL/GenBank/DDBJ whole genome shotgun (WGS) entry which is preliminary data.</text>
</comment>
<sequence>MSPETSWSKSFTVETRLLSPESWQGALTITTPAKRADRNATQHPALFRKDFPIDSEVQSAQLYITALGIYKAELNGQRVGDYVLAPGWQSYAHRHVYDTYDITSFLKAGDNAIGVTIGEGWFSGRLTWGGGINMSTYIGTDETWMSTEAPTYSSSIYVGESFDSRLVQKGWSSPGFENQSAWKGVRPTLGPSHLVHADGPGIRRIEEVTLKSVTSSPKGATLLDFGQNLVGWLKIKVDGPSGTTIKLTHAEVLENGEIGTRPLRGALQTDYITLNGEGELTMEPKFTYHGFRYVQVEGWPQETSLDSNSVSAVVVHTDLARTGYFRSSNDKLNRLHENALWSMKGNFMSIPTDCPQRDERLGWTGDVTAFGPTSVFLYDTSGFWKGWMKDVNAEQADAGGIPPVLIPHVPQGWTANGYPPTAIWGDVAVIHPYNIFQAFGDRDLLREHWPGVKLWLDNGVRRDSTGLWDRSTFQFGDWLDPLAPPWDPAASQTNKFLVADAYLVHGIGLAAQMAEWLGETADADRYNTAYSNLKTKFQAAWINIDGTMVSETQTGLILPLYFGLIPDVQVANATQRLRAIIEQNQYKVGTGFAATHYLGLGLSAVNATDTFYGMIQQEEVPGWLYQVKMGGTTTWERWDSMLPDGKINPGDMTSFNHYAYGSVADWMHKTIGGISPAAPGYKRISIAPIPGGMLTNAACSLYTQQFKDSLLQEKVKNCKTFRQCDLSVSEDAHYRSPVVIQHVRKSECKKEVLTAGWAGYDNPK</sequence>
<evidence type="ECO:0000256" key="2">
    <source>
        <dbReference type="ARBA" id="ARBA00012652"/>
    </source>
</evidence>
<dbReference type="AlphaFoldDB" id="A0AAI9UCU1"/>
<comment type="catalytic activity">
    <reaction evidence="1">
        <text>Hydrolysis of terminal non-reducing alpha-L-rhamnose residues in alpha-L-rhamnosides.</text>
        <dbReference type="EC" id="3.2.1.40"/>
    </reaction>
</comment>
<dbReference type="InterPro" id="IPR012341">
    <property type="entry name" value="6hp_glycosidase-like_sf"/>
</dbReference>
<dbReference type="Pfam" id="PF08531">
    <property type="entry name" value="Bac_rhamnosid_N"/>
    <property type="match status" value="2"/>
</dbReference>
<gene>
    <name evidence="6" type="ORF">CCUS01_10305</name>
</gene>
<dbReference type="Proteomes" id="UP001239213">
    <property type="component" value="Unassembled WGS sequence"/>
</dbReference>
<dbReference type="InterPro" id="IPR008979">
    <property type="entry name" value="Galactose-bd-like_sf"/>
</dbReference>
<protein>
    <recommendedName>
        <fullName evidence="2">alpha-L-rhamnosidase</fullName>
        <ecNumber evidence="2">3.2.1.40</ecNumber>
    </recommendedName>
</protein>
<dbReference type="GO" id="GO:0005975">
    <property type="term" value="P:carbohydrate metabolic process"/>
    <property type="evidence" value="ECO:0007669"/>
    <property type="project" value="InterPro"/>
</dbReference>
<evidence type="ECO:0000259" key="3">
    <source>
        <dbReference type="Pfam" id="PF05592"/>
    </source>
</evidence>
<dbReference type="PANTHER" id="PTHR33307">
    <property type="entry name" value="ALPHA-RHAMNOSIDASE (EUROFUNG)"/>
    <property type="match status" value="1"/>
</dbReference>
<keyword evidence="7" id="KW-1185">Reference proteome</keyword>
<dbReference type="InterPro" id="IPR035396">
    <property type="entry name" value="Bac_rhamnosid6H"/>
</dbReference>
<evidence type="ECO:0000259" key="4">
    <source>
        <dbReference type="Pfam" id="PF08531"/>
    </source>
</evidence>
<feature type="domain" description="Bacterial alpha-L-rhamnosidase N-terminal" evidence="4">
    <location>
        <begin position="135"/>
        <end position="205"/>
    </location>
</feature>
<dbReference type="GO" id="GO:0030596">
    <property type="term" value="F:alpha-L-rhamnosidase activity"/>
    <property type="evidence" value="ECO:0007669"/>
    <property type="project" value="UniProtKB-EC"/>
</dbReference>
<dbReference type="Gene3D" id="2.60.120.260">
    <property type="entry name" value="Galactose-binding domain-like"/>
    <property type="match status" value="2"/>
</dbReference>
<evidence type="ECO:0000259" key="5">
    <source>
        <dbReference type="Pfam" id="PF17389"/>
    </source>
</evidence>
<dbReference type="EMBL" id="MPDP01000289">
    <property type="protein sequence ID" value="KAK1455945.1"/>
    <property type="molecule type" value="Genomic_DNA"/>
</dbReference>
<dbReference type="PIRSF" id="PIRSF010631">
    <property type="entry name" value="A-rhamnsds"/>
    <property type="match status" value="1"/>
</dbReference>
<dbReference type="Pfam" id="PF17389">
    <property type="entry name" value="Bac_rhamnosid6H"/>
    <property type="match status" value="1"/>
</dbReference>
<dbReference type="Gene3D" id="1.50.10.10">
    <property type="match status" value="1"/>
</dbReference>
<dbReference type="InterPro" id="IPR013737">
    <property type="entry name" value="Bac_rhamnosid_N"/>
</dbReference>
<feature type="domain" description="Alpha-L-rhamnosidase six-hairpin glycosidase" evidence="5">
    <location>
        <begin position="321"/>
        <end position="671"/>
    </location>
</feature>
<evidence type="ECO:0000313" key="7">
    <source>
        <dbReference type="Proteomes" id="UP001239213"/>
    </source>
</evidence>
<evidence type="ECO:0000313" key="6">
    <source>
        <dbReference type="EMBL" id="KAK1455945.1"/>
    </source>
</evidence>
<dbReference type="PANTHER" id="PTHR33307:SF6">
    <property type="entry name" value="ALPHA-RHAMNOSIDASE (EUROFUNG)-RELATED"/>
    <property type="match status" value="1"/>
</dbReference>
<proteinExistence type="predicted"/>
<evidence type="ECO:0000256" key="1">
    <source>
        <dbReference type="ARBA" id="ARBA00001445"/>
    </source>
</evidence>
<dbReference type="Pfam" id="PF05592">
    <property type="entry name" value="Bac_rhamnosid"/>
    <property type="match status" value="1"/>
</dbReference>
<dbReference type="EC" id="3.2.1.40" evidence="2"/>
<reference evidence="6" key="1">
    <citation type="submission" date="2016-11" db="EMBL/GenBank/DDBJ databases">
        <title>The genome sequence of Colletotrichum cuscutae.</title>
        <authorList>
            <person name="Baroncelli R."/>
        </authorList>
    </citation>
    <scope>NUCLEOTIDE SEQUENCE</scope>
    <source>
        <strain evidence="6">IMI 304802</strain>
    </source>
</reference>